<dbReference type="InterPro" id="IPR019999">
    <property type="entry name" value="Anth_synth_I-like"/>
</dbReference>
<evidence type="ECO:0000313" key="5">
    <source>
        <dbReference type="EMBL" id="MDX6849310.1"/>
    </source>
</evidence>
<evidence type="ECO:0000313" key="6">
    <source>
        <dbReference type="Proteomes" id="UP001273505"/>
    </source>
</evidence>
<dbReference type="Gene3D" id="3.60.120.10">
    <property type="entry name" value="Anthranilate synthase"/>
    <property type="match status" value="1"/>
</dbReference>
<keyword evidence="6" id="KW-1185">Reference proteome</keyword>
<dbReference type="NCBIfam" id="TIGR00553">
    <property type="entry name" value="pabB"/>
    <property type="match status" value="1"/>
</dbReference>
<keyword evidence="2 5" id="KW-0808">Transferase</keyword>
<gene>
    <name evidence="5" type="primary">pabB</name>
    <name evidence="5" type="ORF">SCD92_08055</name>
</gene>
<name>A0ABU4RWP3_9GAMM</name>
<protein>
    <recommendedName>
        <fullName evidence="1">aminodeoxychorismate synthase</fullName>
        <ecNumber evidence="1">2.6.1.85</ecNumber>
    </recommendedName>
</protein>
<dbReference type="SUPFAM" id="SSF56322">
    <property type="entry name" value="ADC synthase"/>
    <property type="match status" value="1"/>
</dbReference>
<dbReference type="InterPro" id="IPR006805">
    <property type="entry name" value="Anth_synth_I_N"/>
</dbReference>
<dbReference type="InterPro" id="IPR005801">
    <property type="entry name" value="ADC_synthase"/>
</dbReference>
<proteinExistence type="predicted"/>
<evidence type="ECO:0000256" key="1">
    <source>
        <dbReference type="ARBA" id="ARBA00013139"/>
    </source>
</evidence>
<comment type="caution">
    <text evidence="5">The sequence shown here is derived from an EMBL/GenBank/DDBJ whole genome shotgun (WGS) entry which is preliminary data.</text>
</comment>
<feature type="domain" description="Chorismate-utilising enzyme C-terminal" evidence="3">
    <location>
        <begin position="214"/>
        <end position="464"/>
    </location>
</feature>
<dbReference type="Pfam" id="PF04715">
    <property type="entry name" value="Anth_synt_I_N"/>
    <property type="match status" value="1"/>
</dbReference>
<dbReference type="InterPro" id="IPR005802">
    <property type="entry name" value="ADC_synth_comp_1"/>
</dbReference>
<dbReference type="Pfam" id="PF00425">
    <property type="entry name" value="Chorismate_bind"/>
    <property type="match status" value="1"/>
</dbReference>
<feature type="domain" description="Anthranilate synthase component I N-terminal" evidence="4">
    <location>
        <begin position="23"/>
        <end position="170"/>
    </location>
</feature>
<dbReference type="Proteomes" id="UP001273505">
    <property type="component" value="Unassembled WGS sequence"/>
</dbReference>
<evidence type="ECO:0000259" key="4">
    <source>
        <dbReference type="Pfam" id="PF04715"/>
    </source>
</evidence>
<evidence type="ECO:0000259" key="3">
    <source>
        <dbReference type="Pfam" id="PF00425"/>
    </source>
</evidence>
<dbReference type="GO" id="GO:0046820">
    <property type="term" value="F:4-amino-4-deoxychorismate synthase activity"/>
    <property type="evidence" value="ECO:0007669"/>
    <property type="project" value="UniProtKB-EC"/>
</dbReference>
<dbReference type="PANTHER" id="PTHR11236">
    <property type="entry name" value="AMINOBENZOATE/ANTHRANILATE SYNTHASE"/>
    <property type="match status" value="1"/>
</dbReference>
<evidence type="ECO:0000256" key="2">
    <source>
        <dbReference type="ARBA" id="ARBA00022679"/>
    </source>
</evidence>
<dbReference type="EC" id="2.6.1.85" evidence="1"/>
<organism evidence="5 6">
    <name type="scientific">Gilvimarinus gilvus</name>
    <dbReference type="NCBI Taxonomy" id="3058038"/>
    <lineage>
        <taxon>Bacteria</taxon>
        <taxon>Pseudomonadati</taxon>
        <taxon>Pseudomonadota</taxon>
        <taxon>Gammaproteobacteria</taxon>
        <taxon>Cellvibrionales</taxon>
        <taxon>Cellvibrionaceae</taxon>
        <taxon>Gilvimarinus</taxon>
    </lineage>
</organism>
<sequence>MSFAPFIKEISYFTDTSRYFEIIRPLKHPIWLDSCQSPERAGSPSGRYDIFSACPTHYLQTTGANTKVQSFKPFDELITADARPASVENFADDPFALVERYLPNSPPAMLADNESLPMCGGAIGFFGYDLAHRLERLPRLATRDSSLPDMAIGIYPWTVIVDHARQKAYITAKSSEYGEAPYRYLNHHLNLKQFLEKPKEPFKISVFESFIKANSYFEKFDAIHKYIYDGDVYQVNFAQRFQAQFSGDPLVAYLHLRQINPAPFAGYIPLSSGAIISLSPERFIACDGDRVTTSPIKGTIARGASVPEDKKAADTLVASRKDQAENLMIVDLLRNDLSQTCNQVSVPRLFELQSFTNVHHLVSTIEARLKPGHTALSLLRAAFPGGSITGAPKIRAMEIIESLESHGRGPYCGSLGYISSCGKMDTSITIRTLVAEGQRITCWGGGGIVADSDAQSEYQESITKVAILLRSLESEFGEA</sequence>
<dbReference type="PRINTS" id="PR00095">
    <property type="entry name" value="ANTSNTHASEI"/>
</dbReference>
<dbReference type="EMBL" id="JAXAFO010000011">
    <property type="protein sequence ID" value="MDX6849310.1"/>
    <property type="molecule type" value="Genomic_DNA"/>
</dbReference>
<dbReference type="RefSeq" id="WP_302721896.1">
    <property type="nucleotide sequence ID" value="NZ_JAULRU010000418.1"/>
</dbReference>
<dbReference type="PANTHER" id="PTHR11236:SF50">
    <property type="entry name" value="AMINODEOXYCHORISMATE SYNTHASE COMPONENT 1"/>
    <property type="match status" value="1"/>
</dbReference>
<accession>A0ABU4RWP3</accession>
<keyword evidence="5" id="KW-0032">Aminotransferase</keyword>
<reference evidence="5 6" key="1">
    <citation type="submission" date="2023-11" db="EMBL/GenBank/DDBJ databases">
        <title>Gilvimarinus fulvus sp. nov., isolated from the surface of Kelp.</title>
        <authorList>
            <person name="Sun Y.Y."/>
            <person name="Gong Y."/>
            <person name="Du Z.J."/>
        </authorList>
    </citation>
    <scope>NUCLEOTIDE SEQUENCE [LARGE SCALE GENOMIC DNA]</scope>
    <source>
        <strain evidence="5 6">SDUM040013</strain>
    </source>
</reference>
<dbReference type="InterPro" id="IPR015890">
    <property type="entry name" value="Chorismate_C"/>
</dbReference>